<evidence type="ECO:0000256" key="6">
    <source>
        <dbReference type="ARBA" id="ARBA00022679"/>
    </source>
</evidence>
<dbReference type="Gene3D" id="3.40.640.10">
    <property type="entry name" value="Type I PLP-dependent aspartate aminotransferase-like (Major domain)"/>
    <property type="match status" value="1"/>
</dbReference>
<dbReference type="GO" id="GO:0006571">
    <property type="term" value="P:tyrosine biosynthetic process"/>
    <property type="evidence" value="ECO:0007669"/>
    <property type="project" value="TreeGrafter"/>
</dbReference>
<dbReference type="EMBL" id="LT598446">
    <property type="protein sequence ID" value="SCU84077.1"/>
    <property type="molecule type" value="Genomic_DNA"/>
</dbReference>
<dbReference type="InterPro" id="IPR004839">
    <property type="entry name" value="Aminotransferase_I/II_large"/>
</dbReference>
<evidence type="ECO:0000256" key="5">
    <source>
        <dbReference type="ARBA" id="ARBA00022576"/>
    </source>
</evidence>
<comment type="subcellular location">
    <subcellularLocation>
        <location evidence="2">Cytoplasm</location>
    </subcellularLocation>
</comment>
<dbReference type="GO" id="GO:0008793">
    <property type="term" value="F:aromatic-amino-acid transaminase activity"/>
    <property type="evidence" value="ECO:0007669"/>
    <property type="project" value="TreeGrafter"/>
</dbReference>
<dbReference type="CDD" id="cd00609">
    <property type="entry name" value="AAT_like"/>
    <property type="match status" value="1"/>
</dbReference>
<keyword evidence="4" id="KW-0963">Cytoplasm</keyword>
<evidence type="ECO:0000256" key="1">
    <source>
        <dbReference type="ARBA" id="ARBA00001933"/>
    </source>
</evidence>
<gene>
    <name evidence="11" type="ORF">LANO_0C00320G</name>
</gene>
<keyword evidence="6" id="KW-0808">Transferase</keyword>
<dbReference type="AlphaFoldDB" id="A0A1G4J362"/>
<evidence type="ECO:0000256" key="8">
    <source>
        <dbReference type="ARBA" id="ARBA00051993"/>
    </source>
</evidence>
<evidence type="ECO:0000313" key="11">
    <source>
        <dbReference type="EMBL" id="SCU84077.1"/>
    </source>
</evidence>
<protein>
    <recommendedName>
        <fullName evidence="9">aromatic-amino-acid transaminase</fullName>
        <ecNumber evidence="9">2.6.1.57</ecNumber>
    </recommendedName>
</protein>
<dbReference type="GO" id="GO:0005737">
    <property type="term" value="C:cytoplasm"/>
    <property type="evidence" value="ECO:0007669"/>
    <property type="project" value="UniProtKB-SubCell"/>
</dbReference>
<evidence type="ECO:0000256" key="4">
    <source>
        <dbReference type="ARBA" id="ARBA00022490"/>
    </source>
</evidence>
<dbReference type="InterPro" id="IPR015424">
    <property type="entry name" value="PyrdxlP-dep_Trfase"/>
</dbReference>
<proteinExistence type="inferred from homology"/>
<dbReference type="InterPro" id="IPR015421">
    <property type="entry name" value="PyrdxlP-dep_Trfase_major"/>
</dbReference>
<dbReference type="FunFam" id="3.40.640.10:FF:000074">
    <property type="entry name" value="Aromatic amino acid aminotransferase"/>
    <property type="match status" value="1"/>
</dbReference>
<dbReference type="InterPro" id="IPR050859">
    <property type="entry name" value="Class-I_PLP-dep_aminotransf"/>
</dbReference>
<evidence type="ECO:0000256" key="7">
    <source>
        <dbReference type="ARBA" id="ARBA00022898"/>
    </source>
</evidence>
<dbReference type="PANTHER" id="PTHR42790">
    <property type="entry name" value="AMINOTRANSFERASE"/>
    <property type="match status" value="1"/>
</dbReference>
<dbReference type="GO" id="GO:0009074">
    <property type="term" value="P:aromatic amino acid family catabolic process"/>
    <property type="evidence" value="ECO:0007669"/>
    <property type="project" value="TreeGrafter"/>
</dbReference>
<dbReference type="GO" id="GO:0047536">
    <property type="term" value="F:2-aminoadipate transaminase activity"/>
    <property type="evidence" value="ECO:0007669"/>
    <property type="project" value="TreeGrafter"/>
</dbReference>
<keyword evidence="5" id="KW-0032">Aminotransferase</keyword>
<reference evidence="12" key="1">
    <citation type="submission" date="2016-03" db="EMBL/GenBank/DDBJ databases">
        <authorList>
            <person name="Devillers Hugo."/>
        </authorList>
    </citation>
    <scope>NUCLEOTIDE SEQUENCE [LARGE SCALE GENOMIC DNA]</scope>
</reference>
<organism evidence="11 12">
    <name type="scientific">Lachancea nothofagi CBS 11611</name>
    <dbReference type="NCBI Taxonomy" id="1266666"/>
    <lineage>
        <taxon>Eukaryota</taxon>
        <taxon>Fungi</taxon>
        <taxon>Dikarya</taxon>
        <taxon>Ascomycota</taxon>
        <taxon>Saccharomycotina</taxon>
        <taxon>Saccharomycetes</taxon>
        <taxon>Saccharomycetales</taxon>
        <taxon>Saccharomycetaceae</taxon>
        <taxon>Lachancea</taxon>
    </lineage>
</organism>
<evidence type="ECO:0000313" key="12">
    <source>
        <dbReference type="Proteomes" id="UP000189911"/>
    </source>
</evidence>
<comment type="catalytic activity">
    <reaction evidence="8">
        <text>an aromatic L-alpha-amino acid + 2-oxoglutarate = an aromatic oxo-acid + L-glutamate</text>
        <dbReference type="Rhea" id="RHEA:17533"/>
        <dbReference type="ChEBI" id="CHEBI:16810"/>
        <dbReference type="ChEBI" id="CHEBI:29985"/>
        <dbReference type="ChEBI" id="CHEBI:73309"/>
        <dbReference type="ChEBI" id="CHEBI:84824"/>
        <dbReference type="EC" id="2.6.1.57"/>
    </reaction>
</comment>
<feature type="domain" description="Aminotransferase class I/classII large" evidence="10">
    <location>
        <begin position="113"/>
        <end position="488"/>
    </location>
</feature>
<dbReference type="Pfam" id="PF00155">
    <property type="entry name" value="Aminotran_1_2"/>
    <property type="match status" value="1"/>
</dbReference>
<sequence>MTLPQSLDFSHLYSDETRARKSSPLKSCIHYFQDPKIAFLGGGLPLSKYFPWDSIVADSSLPSLTYGIETDLPNTGAREETCHVRLERNEITKGGDLKDIPLSRALQYGFGMGQPEFLSFVREHTQLVHKVRYSDWDVLATTGNTGSWESTLRIFCNKGDTILAEQYSFSSSIYAAEAQGINVFPVPLDEHGLIPERLEAILDNWNPKTKKPKLLYTVPTGQNPTGSSLSDNRKIEIYRIAQKHDLLILEDEPYYFLQMDHYQREATSRKVTHFKSQSEFLDSLAKSFISLDTDGRVIRMDSFSKVLAPGTRLGWLVASKKILRVYNQLHEMTIQNPSGFSQAIVAGTLNRWGQEGFLDWLLGLRREYSEKRDIAIDGLFKHLPKTPIFRINPPTAGMFFTITIDASAHPDFLTKYSSKPELVELAIYEKTIENGVLVIPGSWFKVSGNTEPPQPSEHKKGSNSNEIFFRGTFAAVDSDTLKNGVQRLGETLKQEFQL</sequence>
<evidence type="ECO:0000256" key="3">
    <source>
        <dbReference type="ARBA" id="ARBA00007441"/>
    </source>
</evidence>
<evidence type="ECO:0000259" key="10">
    <source>
        <dbReference type="Pfam" id="PF00155"/>
    </source>
</evidence>
<accession>A0A1G4J362</accession>
<comment type="similarity">
    <text evidence="3">Belongs to the class-I pyridoxal-phosphate-dependent aminotransferase family.</text>
</comment>
<dbReference type="PANTHER" id="PTHR42790:SF21">
    <property type="entry name" value="AROMATIC_AMINOADIPATE AMINOTRANSFERASE 1"/>
    <property type="match status" value="1"/>
</dbReference>
<evidence type="ECO:0000256" key="2">
    <source>
        <dbReference type="ARBA" id="ARBA00004496"/>
    </source>
</evidence>
<dbReference type="GO" id="GO:0019878">
    <property type="term" value="P:lysine biosynthetic process via aminoadipic acid"/>
    <property type="evidence" value="ECO:0007669"/>
    <property type="project" value="TreeGrafter"/>
</dbReference>
<keyword evidence="7" id="KW-0663">Pyridoxal phosphate</keyword>
<keyword evidence="12" id="KW-1185">Reference proteome</keyword>
<dbReference type="EC" id="2.6.1.57" evidence="9"/>
<dbReference type="OrthoDB" id="691673at2759"/>
<dbReference type="SUPFAM" id="SSF53383">
    <property type="entry name" value="PLP-dependent transferases"/>
    <property type="match status" value="1"/>
</dbReference>
<evidence type="ECO:0000256" key="9">
    <source>
        <dbReference type="ARBA" id="ARBA00067014"/>
    </source>
</evidence>
<dbReference type="Proteomes" id="UP000189911">
    <property type="component" value="Chromosome C"/>
</dbReference>
<name>A0A1G4J362_9SACH</name>
<comment type="cofactor">
    <cofactor evidence="1">
        <name>pyridoxal 5'-phosphate</name>
        <dbReference type="ChEBI" id="CHEBI:597326"/>
    </cofactor>
</comment>
<dbReference type="GO" id="GO:0030170">
    <property type="term" value="F:pyridoxal phosphate binding"/>
    <property type="evidence" value="ECO:0007669"/>
    <property type="project" value="InterPro"/>
</dbReference>